<dbReference type="Proteomes" id="UP000749646">
    <property type="component" value="Unassembled WGS sequence"/>
</dbReference>
<dbReference type="PROSITE" id="PS50800">
    <property type="entry name" value="SAP"/>
    <property type="match status" value="1"/>
</dbReference>
<name>A0A9P6LSM2_9FUNG</name>
<proteinExistence type="predicted"/>
<dbReference type="OrthoDB" id="4062651at2759"/>
<comment type="caution">
    <text evidence="2">The sequence shown here is derived from an EMBL/GenBank/DDBJ whole genome shotgun (WGS) entry which is preliminary data.</text>
</comment>
<keyword evidence="3" id="KW-1185">Reference proteome</keyword>
<reference evidence="2" key="1">
    <citation type="journal article" date="2020" name="Fungal Divers.">
        <title>Resolving the Mortierellaceae phylogeny through synthesis of multi-gene phylogenetics and phylogenomics.</title>
        <authorList>
            <person name="Vandepol N."/>
            <person name="Liber J."/>
            <person name="Desiro A."/>
            <person name="Na H."/>
            <person name="Kennedy M."/>
            <person name="Barry K."/>
            <person name="Grigoriev I.V."/>
            <person name="Miller A.N."/>
            <person name="O'Donnell K."/>
            <person name="Stajich J.E."/>
            <person name="Bonito G."/>
        </authorList>
    </citation>
    <scope>NUCLEOTIDE SEQUENCE</scope>
    <source>
        <strain evidence="2">MES-2147</strain>
    </source>
</reference>
<evidence type="ECO:0000259" key="1">
    <source>
        <dbReference type="PROSITE" id="PS50800"/>
    </source>
</evidence>
<organism evidence="2 3">
    <name type="scientific">Modicella reniformis</name>
    <dbReference type="NCBI Taxonomy" id="1440133"/>
    <lineage>
        <taxon>Eukaryota</taxon>
        <taxon>Fungi</taxon>
        <taxon>Fungi incertae sedis</taxon>
        <taxon>Mucoromycota</taxon>
        <taxon>Mortierellomycotina</taxon>
        <taxon>Mortierellomycetes</taxon>
        <taxon>Mortierellales</taxon>
        <taxon>Mortierellaceae</taxon>
        <taxon>Modicella</taxon>
    </lineage>
</organism>
<dbReference type="EMBL" id="JAAAHW010009943">
    <property type="protein sequence ID" value="KAF9933861.1"/>
    <property type="molecule type" value="Genomic_DNA"/>
</dbReference>
<sequence>MLRNAHGYFEWHFKTPPARLPSQPYMGKGFQTIERHVDERLENETEETLNTRIKADIVVMCQERGLPSEGDKKQLIKHLLEW</sequence>
<protein>
    <recommendedName>
        <fullName evidence="1">SAP domain-containing protein</fullName>
    </recommendedName>
</protein>
<evidence type="ECO:0000313" key="2">
    <source>
        <dbReference type="EMBL" id="KAF9933861.1"/>
    </source>
</evidence>
<dbReference type="AlphaFoldDB" id="A0A9P6LSM2"/>
<feature type="non-terminal residue" evidence="2">
    <location>
        <position position="82"/>
    </location>
</feature>
<evidence type="ECO:0000313" key="3">
    <source>
        <dbReference type="Proteomes" id="UP000749646"/>
    </source>
</evidence>
<feature type="domain" description="SAP" evidence="1">
    <location>
        <begin position="49"/>
        <end position="82"/>
    </location>
</feature>
<gene>
    <name evidence="2" type="ORF">BGZ65_003989</name>
</gene>
<dbReference type="InterPro" id="IPR003034">
    <property type="entry name" value="SAP_dom"/>
</dbReference>
<accession>A0A9P6LSM2</accession>